<accession>A0A5N7DRD9</accession>
<accession>A0A5N6IHG0</accession>
<reference evidence="1 2" key="1">
    <citation type="submission" date="2019-04" db="EMBL/GenBank/DDBJ databases">
        <authorList>
            <consortium name="DOE Joint Genome Institute"/>
            <person name="Mondo S."/>
            <person name="Kjaerbolling I."/>
            <person name="Vesth T."/>
            <person name="Frisvad J.C."/>
            <person name="Nybo J.L."/>
            <person name="Theobald S."/>
            <person name="Kildgaard S."/>
            <person name="Isbrandt T."/>
            <person name="Kuo A."/>
            <person name="Sato A."/>
            <person name="Lyhne E.K."/>
            <person name="Kogle M.E."/>
            <person name="Wiebenga A."/>
            <person name="Kun R.S."/>
            <person name="Lubbers R.J."/>
            <person name="Makela M.R."/>
            <person name="Barry K."/>
            <person name="Chovatia M."/>
            <person name="Clum A."/>
            <person name="Daum C."/>
            <person name="Haridas S."/>
            <person name="He G."/>
            <person name="LaButti K."/>
            <person name="Lipzen A."/>
            <person name="Riley R."/>
            <person name="Salamov A."/>
            <person name="Simmons B.A."/>
            <person name="Magnuson J.K."/>
            <person name="Henrissat B."/>
            <person name="Mortensen U.H."/>
            <person name="Larsen T.O."/>
            <person name="Devries R.P."/>
            <person name="Grigoriev I.V."/>
            <person name="Machida M."/>
            <person name="Baker S.E."/>
            <person name="Andersen M.R."/>
            <person name="Cantor M.N."/>
            <person name="Hua S.X."/>
        </authorList>
    </citation>
    <scope>NUCLEOTIDE SEQUENCE [LARGE SCALE GENOMIC DNA]</scope>
    <source>
        <strain evidence="1 2">CBS 119388</strain>
    </source>
</reference>
<keyword evidence="2" id="KW-1185">Reference proteome</keyword>
<dbReference type="AlphaFoldDB" id="A0A5N6IHG0"/>
<organism evidence="1 2">
    <name type="scientific">Aspergillus pseudonomiae</name>
    <dbReference type="NCBI Taxonomy" id="1506151"/>
    <lineage>
        <taxon>Eukaryota</taxon>
        <taxon>Fungi</taxon>
        <taxon>Dikarya</taxon>
        <taxon>Ascomycota</taxon>
        <taxon>Pezizomycotina</taxon>
        <taxon>Eurotiomycetes</taxon>
        <taxon>Eurotiomycetidae</taxon>
        <taxon>Eurotiales</taxon>
        <taxon>Aspergillaceae</taxon>
        <taxon>Aspergillus</taxon>
        <taxon>Aspergillus subgen. Circumdati</taxon>
    </lineage>
</organism>
<dbReference type="GeneID" id="43670773"/>
<gene>
    <name evidence="1" type="ORF">BDV37DRAFT_278553</name>
</gene>
<dbReference type="EMBL" id="ML736741">
    <property type="protein sequence ID" value="KAE8409047.1"/>
    <property type="molecule type" value="Genomic_DNA"/>
</dbReference>
<dbReference type="RefSeq" id="XP_031946366.1">
    <property type="nucleotide sequence ID" value="XM_032086082.1"/>
</dbReference>
<evidence type="ECO:0000313" key="2">
    <source>
        <dbReference type="Proteomes" id="UP000325579"/>
    </source>
</evidence>
<protein>
    <submittedName>
        <fullName evidence="1">Uncharacterized protein</fullName>
    </submittedName>
</protein>
<dbReference type="Proteomes" id="UP000325579">
    <property type="component" value="Unassembled WGS sequence"/>
</dbReference>
<dbReference type="OrthoDB" id="3798541at2759"/>
<sequence>MKIAYVLAALASTAVGAPVLDNRGLIDGLLGGLLGKLPVVSDLGGLLGLVGGSPSSLGSSSSLPLGNLLGGLTGAASSASGVIPSGVPTPSTGAVPSSVPSVGGSNGKLVQDLAPQLNNILTVTGPNVGTLLIELSPEVTALLTGLGLPGLGAPLGSIVASASGLGELIKDLGPQVEGLVTVVGADTGALLISLSPSVAGLLTGLGLPGVGVPVGTIVAIVGTKL</sequence>
<evidence type="ECO:0000313" key="1">
    <source>
        <dbReference type="EMBL" id="KAE8409047.1"/>
    </source>
</evidence>
<proteinExistence type="predicted"/>
<name>A0A5N6IHG0_9EURO</name>